<dbReference type="GO" id="GO:1990432">
    <property type="term" value="P:siRNA 3'-end processing"/>
    <property type="evidence" value="ECO:0007669"/>
    <property type="project" value="TreeGrafter"/>
</dbReference>
<comment type="similarity">
    <text evidence="1">Belongs to the CAF1 family.</text>
</comment>
<dbReference type="Gene3D" id="3.30.420.10">
    <property type="entry name" value="Ribonuclease H-like superfamily/Ribonuclease H"/>
    <property type="match status" value="2"/>
</dbReference>
<dbReference type="Proteomes" id="UP000053259">
    <property type="component" value="Unassembled WGS sequence"/>
</dbReference>
<dbReference type="AlphaFoldDB" id="A0A0D1YNS9"/>
<dbReference type="HOGENOM" id="CLU_022380_0_0_1"/>
<feature type="region of interest" description="Disordered" evidence="2">
    <location>
        <begin position="440"/>
        <end position="467"/>
    </location>
</feature>
<dbReference type="GO" id="GO:0003723">
    <property type="term" value="F:RNA binding"/>
    <property type="evidence" value="ECO:0007669"/>
    <property type="project" value="TreeGrafter"/>
</dbReference>
<keyword evidence="4" id="KW-1185">Reference proteome</keyword>
<organism evidence="3 4">
    <name type="scientific">Verruconis gallopava</name>
    <dbReference type="NCBI Taxonomy" id="253628"/>
    <lineage>
        <taxon>Eukaryota</taxon>
        <taxon>Fungi</taxon>
        <taxon>Dikarya</taxon>
        <taxon>Ascomycota</taxon>
        <taxon>Pezizomycotina</taxon>
        <taxon>Dothideomycetes</taxon>
        <taxon>Pleosporomycetidae</taxon>
        <taxon>Venturiales</taxon>
        <taxon>Sympoventuriaceae</taxon>
        <taxon>Verruconis</taxon>
    </lineage>
</organism>
<evidence type="ECO:0000256" key="1">
    <source>
        <dbReference type="ARBA" id="ARBA00008372"/>
    </source>
</evidence>
<evidence type="ECO:0000256" key="2">
    <source>
        <dbReference type="SAM" id="MobiDB-lite"/>
    </source>
</evidence>
<dbReference type="OrthoDB" id="1432093at2759"/>
<dbReference type="InterPro" id="IPR006941">
    <property type="entry name" value="RNase_CAF1"/>
</dbReference>
<dbReference type="VEuPathDB" id="FungiDB:PV09_06179"/>
<gene>
    <name evidence="3" type="ORF">PV09_06179</name>
</gene>
<accession>A0A0D1YNS9</accession>
<dbReference type="PANTHER" id="PTHR15092:SF22">
    <property type="entry name" value="POLY(A)-SPECIFIC RIBONUCLEASE PNLDC1"/>
    <property type="match status" value="1"/>
</dbReference>
<evidence type="ECO:0000313" key="4">
    <source>
        <dbReference type="Proteomes" id="UP000053259"/>
    </source>
</evidence>
<evidence type="ECO:0000313" key="3">
    <source>
        <dbReference type="EMBL" id="KIW02357.1"/>
    </source>
</evidence>
<dbReference type="GO" id="GO:0000175">
    <property type="term" value="F:3'-5'-RNA exonuclease activity"/>
    <property type="evidence" value="ECO:0007669"/>
    <property type="project" value="TreeGrafter"/>
</dbReference>
<proteinExistence type="inferred from homology"/>
<sequence length="606" mass="69637">MDVDKTAFPARLLEILEALSNADFVSIDFEFSGIATKPTIRQKQSIQERYVETKQAAEKYQILQVGLTCAILDRKKETYILQPYNLPISPVFDEDLDLERQFSFQSGAVEFLLRNGFNFNLTFENGVPYLSRDEEHEAKEKFTARDDKNRFEDILIAESDTLTLKFLEKVRCEVHEWLTRKKEDSLEIRSRTLHWRENCDAIGDLTSFDKRLIHQLIRNEFPSLVTISRRQSVVIKALDEGREHQIRKEKYRRLKKKIYSQTGFRWIIEALTGGSLANIDLMWFAQDPETGAPRYYDSTVLEARFQRASEKLKRKRPVLVGHNCFTDLIYLYSNFLGRLPDDVSEFQQRIHELFPFVVDTKYMFTHNCGNMNPASSLDSIEESLRVQQKPRIKTHKEHRRYETDKMHHEAGYDSYLTAKVAILLSTKLEAQGMYVLEENYGNNSQPVTPDGKQKLDSRPTASPQAQVISGKVADVSKNTKHITPSPRKKVSPQVKSRFATKTLFEALASVPASDNETEEDESAAVGPRFIFNPNAPPFPIPASDRAVEARSSKDINETATKEELKLDALMPPFHSDFWGVYSNKLRVFGTVEGLLDLDPTRQQCVS</sequence>
<protein>
    <submittedName>
        <fullName evidence="3">Uncharacterized protein</fullName>
    </submittedName>
</protein>
<dbReference type="GO" id="GO:0005634">
    <property type="term" value="C:nucleus"/>
    <property type="evidence" value="ECO:0007669"/>
    <property type="project" value="TreeGrafter"/>
</dbReference>
<dbReference type="InterPro" id="IPR012337">
    <property type="entry name" value="RNaseH-like_sf"/>
</dbReference>
<reference evidence="3 4" key="1">
    <citation type="submission" date="2015-01" db="EMBL/GenBank/DDBJ databases">
        <title>The Genome Sequence of Ochroconis gallopava CBS43764.</title>
        <authorList>
            <consortium name="The Broad Institute Genomics Platform"/>
            <person name="Cuomo C."/>
            <person name="de Hoog S."/>
            <person name="Gorbushina A."/>
            <person name="Stielow B."/>
            <person name="Teixiera M."/>
            <person name="Abouelleil A."/>
            <person name="Chapman S.B."/>
            <person name="Priest M."/>
            <person name="Young S.K."/>
            <person name="Wortman J."/>
            <person name="Nusbaum C."/>
            <person name="Birren B."/>
        </authorList>
    </citation>
    <scope>NUCLEOTIDE SEQUENCE [LARGE SCALE GENOMIC DNA]</scope>
    <source>
        <strain evidence="3 4">CBS 43764</strain>
    </source>
</reference>
<dbReference type="PANTHER" id="PTHR15092">
    <property type="entry name" value="POLY A -SPECIFIC RIBONUCLEASE/TARGET OF EGR1, MEMBER 1"/>
    <property type="match status" value="1"/>
</dbReference>
<dbReference type="Pfam" id="PF04857">
    <property type="entry name" value="CAF1"/>
    <property type="match status" value="1"/>
</dbReference>
<dbReference type="STRING" id="253628.A0A0D1YNS9"/>
<dbReference type="RefSeq" id="XP_016212226.1">
    <property type="nucleotide sequence ID" value="XM_016359778.1"/>
</dbReference>
<name>A0A0D1YNS9_9PEZI</name>
<dbReference type="GO" id="GO:1990431">
    <property type="term" value="P:priRNA 3'-end processing"/>
    <property type="evidence" value="ECO:0007669"/>
    <property type="project" value="TreeGrafter"/>
</dbReference>
<dbReference type="InterPro" id="IPR051181">
    <property type="entry name" value="CAF1_poly(A)_ribonucleases"/>
</dbReference>
<dbReference type="GO" id="GO:0000289">
    <property type="term" value="P:nuclear-transcribed mRNA poly(A) tail shortening"/>
    <property type="evidence" value="ECO:0007669"/>
    <property type="project" value="TreeGrafter"/>
</dbReference>
<dbReference type="InParanoid" id="A0A0D1YNS9"/>
<dbReference type="GeneID" id="27314152"/>
<dbReference type="EMBL" id="KN847549">
    <property type="protein sequence ID" value="KIW02357.1"/>
    <property type="molecule type" value="Genomic_DNA"/>
</dbReference>
<dbReference type="SUPFAM" id="SSF53098">
    <property type="entry name" value="Ribonuclease H-like"/>
    <property type="match status" value="1"/>
</dbReference>
<dbReference type="InterPro" id="IPR036397">
    <property type="entry name" value="RNaseH_sf"/>
</dbReference>